<proteinExistence type="predicted"/>
<feature type="transmembrane region" description="Helical" evidence="2">
    <location>
        <begin position="91"/>
        <end position="116"/>
    </location>
</feature>
<feature type="transmembrane region" description="Helical" evidence="2">
    <location>
        <begin position="159"/>
        <end position="180"/>
    </location>
</feature>
<feature type="transmembrane region" description="Helical" evidence="2">
    <location>
        <begin position="227"/>
        <end position="246"/>
    </location>
</feature>
<dbReference type="EMBL" id="JADBDZ010000001">
    <property type="protein sequence ID" value="MBE1531067.1"/>
    <property type="molecule type" value="Genomic_DNA"/>
</dbReference>
<evidence type="ECO:0000313" key="3">
    <source>
        <dbReference type="EMBL" id="MBE1531067.1"/>
    </source>
</evidence>
<feature type="transmembrane region" description="Helical" evidence="2">
    <location>
        <begin position="128"/>
        <end position="147"/>
    </location>
</feature>
<sequence length="476" mass="50032">MSDLGRVLRLDARRTALLVAVPLLTVVGTAAAALSLCPPHSYWDNSVVALVNAVRLLGPVAAALAAWTAVRERPLDYLRNLTARSPATGVLFDLLLLTAAALVSYAAVTVVIVAVTLLHDGTGRSHPLGFAAGAGALVLHVVAGYLAGRVAPHRATAPLVLAVTGLWAALRVPGMSWWSLLPPAALNQVALFTTLRPQVLADQVVWAVGATAALILGYVLWATRRALIGVPLAVALAAAATATLGLHGTAGGTVAPAHADQVCREWPLTVCVHPALRDALPALTSAIIPLAARLDGTPGAFTRVEQRPSWAPGGVRDGVAGVHLDAALPPGFEERAVRRIRDALRDPRVCPAPQGYGALVDAWLVGEAPPAIGDARTARLFGSWDEERRRAWLRRHFADYRTCALGPRDFRTAAGVPPVNEPRTADEPRTAIGPRTTTRRPPHEAGSGARGSPARPHRDPQPGTTAQEPRPGRPAR</sequence>
<evidence type="ECO:0000256" key="2">
    <source>
        <dbReference type="SAM" id="Phobius"/>
    </source>
</evidence>
<gene>
    <name evidence="3" type="ORF">H4W34_000900</name>
</gene>
<keyword evidence="2" id="KW-0812">Transmembrane</keyword>
<feature type="region of interest" description="Disordered" evidence="1">
    <location>
        <begin position="409"/>
        <end position="476"/>
    </location>
</feature>
<evidence type="ECO:0000256" key="1">
    <source>
        <dbReference type="SAM" id="MobiDB-lite"/>
    </source>
</evidence>
<evidence type="ECO:0000313" key="4">
    <source>
        <dbReference type="Proteomes" id="UP000627838"/>
    </source>
</evidence>
<keyword evidence="4" id="KW-1185">Reference proteome</keyword>
<accession>A0ABR9JKJ7</accession>
<feature type="transmembrane region" description="Helical" evidence="2">
    <location>
        <begin position="200"/>
        <end position="220"/>
    </location>
</feature>
<organism evidence="3 4">
    <name type="scientific">Actinomadura algeriensis</name>
    <dbReference type="NCBI Taxonomy" id="1679523"/>
    <lineage>
        <taxon>Bacteria</taxon>
        <taxon>Bacillati</taxon>
        <taxon>Actinomycetota</taxon>
        <taxon>Actinomycetes</taxon>
        <taxon>Streptosporangiales</taxon>
        <taxon>Thermomonosporaceae</taxon>
        <taxon>Actinomadura</taxon>
    </lineage>
</organism>
<protein>
    <recommendedName>
        <fullName evidence="5">Integral membrane protein</fullName>
    </recommendedName>
</protein>
<keyword evidence="2" id="KW-1133">Transmembrane helix</keyword>
<keyword evidence="2" id="KW-0472">Membrane</keyword>
<dbReference type="Proteomes" id="UP000627838">
    <property type="component" value="Unassembled WGS sequence"/>
</dbReference>
<dbReference type="RefSeq" id="WP_192757989.1">
    <property type="nucleotide sequence ID" value="NZ_JADBDZ010000001.1"/>
</dbReference>
<feature type="transmembrane region" description="Helical" evidence="2">
    <location>
        <begin position="48"/>
        <end position="70"/>
    </location>
</feature>
<evidence type="ECO:0008006" key="5">
    <source>
        <dbReference type="Google" id="ProtNLM"/>
    </source>
</evidence>
<comment type="caution">
    <text evidence="3">The sequence shown here is derived from an EMBL/GenBank/DDBJ whole genome shotgun (WGS) entry which is preliminary data.</text>
</comment>
<reference evidence="3 4" key="1">
    <citation type="submission" date="2020-10" db="EMBL/GenBank/DDBJ databases">
        <title>Sequencing the genomes of 1000 actinobacteria strains.</title>
        <authorList>
            <person name="Klenk H.-P."/>
        </authorList>
    </citation>
    <scope>NUCLEOTIDE SEQUENCE [LARGE SCALE GENOMIC DNA]</scope>
    <source>
        <strain evidence="3 4">DSM 46744</strain>
    </source>
</reference>
<name>A0ABR9JKJ7_9ACTN</name>